<dbReference type="EMBL" id="JACOFT010000001">
    <property type="protein sequence ID" value="MBC3809851.1"/>
    <property type="molecule type" value="Genomic_DNA"/>
</dbReference>
<comment type="caution">
    <text evidence="1">The sequence shown here is derived from an EMBL/GenBank/DDBJ whole genome shotgun (WGS) entry which is preliminary data.</text>
</comment>
<name>A0ABR6XBV0_9BURK</name>
<reference evidence="1 2" key="1">
    <citation type="submission" date="2020-08" db="EMBL/GenBank/DDBJ databases">
        <title>Novel species isolated from subtropical streams in China.</title>
        <authorList>
            <person name="Lu H."/>
        </authorList>
    </citation>
    <scope>NUCLEOTIDE SEQUENCE [LARGE SCALE GENOMIC DNA]</scope>
    <source>
        <strain evidence="1 2">CCTCC AB 2015119</strain>
    </source>
</reference>
<proteinExistence type="predicted"/>
<dbReference type="InterPro" id="IPR007236">
    <property type="entry name" value="SlyX"/>
</dbReference>
<organism evidence="1 2">
    <name type="scientific">Undibacterium aquatile</name>
    <dbReference type="NCBI Taxonomy" id="1537398"/>
    <lineage>
        <taxon>Bacteria</taxon>
        <taxon>Pseudomonadati</taxon>
        <taxon>Pseudomonadota</taxon>
        <taxon>Betaproteobacteria</taxon>
        <taxon>Burkholderiales</taxon>
        <taxon>Oxalobacteraceae</taxon>
        <taxon>Undibacterium</taxon>
    </lineage>
</organism>
<evidence type="ECO:0000313" key="2">
    <source>
        <dbReference type="Proteomes" id="UP000637632"/>
    </source>
</evidence>
<protein>
    <submittedName>
        <fullName evidence="1">SlyX family protein</fullName>
    </submittedName>
</protein>
<sequence>MNTEERLIDLEIRLSRQDDLVDTLNTQVYRQQKKIDELEALCAAMAGRIRELAVMASQKNTVLDERPPHY</sequence>
<dbReference type="Gene3D" id="1.20.5.300">
    <property type="match status" value="1"/>
</dbReference>
<dbReference type="PANTHER" id="PTHR36508">
    <property type="entry name" value="PROTEIN SLYX"/>
    <property type="match status" value="1"/>
</dbReference>
<accession>A0ABR6XBV0</accession>
<keyword evidence="2" id="KW-1185">Reference proteome</keyword>
<evidence type="ECO:0000313" key="1">
    <source>
        <dbReference type="EMBL" id="MBC3809851.1"/>
    </source>
</evidence>
<dbReference type="PANTHER" id="PTHR36508:SF1">
    <property type="entry name" value="PROTEIN SLYX"/>
    <property type="match status" value="1"/>
</dbReference>
<gene>
    <name evidence="1" type="ORF">H8K26_00215</name>
</gene>
<dbReference type="Proteomes" id="UP000637632">
    <property type="component" value="Unassembled WGS sequence"/>
</dbReference>
<dbReference type="Pfam" id="PF04102">
    <property type="entry name" value="SlyX"/>
    <property type="match status" value="1"/>
</dbReference>